<evidence type="ECO:0008006" key="4">
    <source>
        <dbReference type="Google" id="ProtNLM"/>
    </source>
</evidence>
<organism evidence="2 3">
    <name type="scientific">Chytriomyces confervae</name>
    <dbReference type="NCBI Taxonomy" id="246404"/>
    <lineage>
        <taxon>Eukaryota</taxon>
        <taxon>Fungi</taxon>
        <taxon>Fungi incertae sedis</taxon>
        <taxon>Chytridiomycota</taxon>
        <taxon>Chytridiomycota incertae sedis</taxon>
        <taxon>Chytridiomycetes</taxon>
        <taxon>Chytridiales</taxon>
        <taxon>Chytriomycetaceae</taxon>
        <taxon>Chytriomyces</taxon>
    </lineage>
</organism>
<dbReference type="OrthoDB" id="2121468at2759"/>
<dbReference type="EMBL" id="QEAP01000002">
    <property type="protein sequence ID" value="TPX78553.1"/>
    <property type="molecule type" value="Genomic_DNA"/>
</dbReference>
<dbReference type="Proteomes" id="UP000320333">
    <property type="component" value="Unassembled WGS sequence"/>
</dbReference>
<proteinExistence type="predicted"/>
<evidence type="ECO:0000256" key="1">
    <source>
        <dbReference type="SAM" id="MobiDB-lite"/>
    </source>
</evidence>
<gene>
    <name evidence="2" type="ORF">CcCBS67573_g00116</name>
</gene>
<accession>A0A507FQL0</accession>
<evidence type="ECO:0000313" key="2">
    <source>
        <dbReference type="EMBL" id="TPX78553.1"/>
    </source>
</evidence>
<dbReference type="CDD" id="cd14688">
    <property type="entry name" value="bZIP_YAP"/>
    <property type="match status" value="1"/>
</dbReference>
<comment type="caution">
    <text evidence="2">The sequence shown here is derived from an EMBL/GenBank/DDBJ whole genome shotgun (WGS) entry which is preliminary data.</text>
</comment>
<keyword evidence="3" id="KW-1185">Reference proteome</keyword>
<reference evidence="2 3" key="1">
    <citation type="journal article" date="2019" name="Sci. Rep.">
        <title>Comparative genomics of chytrid fungi reveal insights into the obligate biotrophic and pathogenic lifestyle of Synchytrium endobioticum.</title>
        <authorList>
            <person name="van de Vossenberg B.T.L.H."/>
            <person name="Warris S."/>
            <person name="Nguyen H.D.T."/>
            <person name="van Gent-Pelzer M.P.E."/>
            <person name="Joly D.L."/>
            <person name="van de Geest H.C."/>
            <person name="Bonants P.J.M."/>
            <person name="Smith D.S."/>
            <person name="Levesque C.A."/>
            <person name="van der Lee T.A.J."/>
        </authorList>
    </citation>
    <scope>NUCLEOTIDE SEQUENCE [LARGE SCALE GENOMIC DNA]</scope>
    <source>
        <strain evidence="2 3">CBS 675.73</strain>
    </source>
</reference>
<evidence type="ECO:0000313" key="3">
    <source>
        <dbReference type="Proteomes" id="UP000320333"/>
    </source>
</evidence>
<name>A0A507FQL0_9FUNG</name>
<sequence>MNLGAMNHSLLDTLNIPNRTLKKVGRKRDDSAPANKRIALNRENQRNYRERQLQRLALLETKAKEAAELLVSRDAEICILRLGMADLQQRLLETSPAATAGSVPAHCSICTVKDALITSLQNELKALRSQSALGTVEPSPFSLSASEASGAHSVQGYDTGATYSASTSQARKPTPPVQSGPTTPQTTLSEPTLSEEWFDIMSHELDQTVQTSEQMYGPIKVEFMRYSFKRVPSLANCEHVDSLIENITLQTRMASVPKIKILMVRILDVWQLVLDACKGNPVDMNQANEIFFAFQELNAEHLRYLSSVTAKYGIPQVLPANGSQSGAHSVSRGSASSESSHIPLQALELCQQLRSIPSLTNAGDSIDELYALLCSTDIQELYVKTGAVVSRLHRMCSGYQDRAEFLKQMMRYKETNKASGIVK</sequence>
<dbReference type="Gene3D" id="1.20.5.170">
    <property type="match status" value="1"/>
</dbReference>
<protein>
    <recommendedName>
        <fullName evidence="4">BZIP domain-containing protein</fullName>
    </recommendedName>
</protein>
<feature type="compositionally biased region" description="Polar residues" evidence="1">
    <location>
        <begin position="179"/>
        <end position="190"/>
    </location>
</feature>
<dbReference type="AlphaFoldDB" id="A0A507FQL0"/>
<feature type="region of interest" description="Disordered" evidence="1">
    <location>
        <begin position="156"/>
        <end position="190"/>
    </location>
</feature>
<feature type="compositionally biased region" description="Polar residues" evidence="1">
    <location>
        <begin position="161"/>
        <end position="172"/>
    </location>
</feature>